<dbReference type="Gene3D" id="3.40.50.740">
    <property type="match status" value="1"/>
</dbReference>
<dbReference type="SUPFAM" id="SSF50692">
    <property type="entry name" value="ADC-like"/>
    <property type="match status" value="1"/>
</dbReference>
<dbReference type="GO" id="GO:0043546">
    <property type="term" value="F:molybdopterin cofactor binding"/>
    <property type="evidence" value="ECO:0007669"/>
    <property type="project" value="InterPro"/>
</dbReference>
<evidence type="ECO:0000256" key="4">
    <source>
        <dbReference type="ARBA" id="ARBA00022723"/>
    </source>
</evidence>
<dbReference type="Pfam" id="PF00384">
    <property type="entry name" value="Molybdopterin"/>
    <property type="match status" value="1"/>
</dbReference>
<dbReference type="Gene3D" id="2.20.25.90">
    <property type="entry name" value="ADC-like domains"/>
    <property type="match status" value="1"/>
</dbReference>
<dbReference type="Gene3D" id="2.40.40.20">
    <property type="match status" value="1"/>
</dbReference>
<evidence type="ECO:0000256" key="1">
    <source>
        <dbReference type="ARBA" id="ARBA00001942"/>
    </source>
</evidence>
<evidence type="ECO:0000256" key="6">
    <source>
        <dbReference type="ARBA" id="ARBA00023004"/>
    </source>
</evidence>
<dbReference type="RefSeq" id="WP_247736645.1">
    <property type="nucleotide sequence ID" value="NZ_JALLIL010000026.1"/>
</dbReference>
<dbReference type="PANTHER" id="PTHR43742">
    <property type="entry name" value="TRIMETHYLAMINE-N-OXIDE REDUCTASE"/>
    <property type="match status" value="1"/>
</dbReference>
<evidence type="ECO:0000256" key="7">
    <source>
        <dbReference type="ARBA" id="ARBA00023014"/>
    </source>
</evidence>
<dbReference type="GO" id="GO:0051536">
    <property type="term" value="F:iron-sulfur cluster binding"/>
    <property type="evidence" value="ECO:0007669"/>
    <property type="project" value="UniProtKB-KW"/>
</dbReference>
<dbReference type="SMART" id="SM00926">
    <property type="entry name" value="Molybdop_Fe4S4"/>
    <property type="match status" value="1"/>
</dbReference>
<keyword evidence="3" id="KW-0500">Molybdenum</keyword>
<reference evidence="9" key="1">
    <citation type="submission" date="2014-06" db="EMBL/GenBank/DDBJ databases">
        <authorList>
            <person name="Molina-Fuentes A."/>
            <person name="Marques S."/>
        </authorList>
    </citation>
    <scope>NUCLEOTIDE SEQUENCE</scope>
    <source>
        <strain evidence="9">AR1</strain>
    </source>
</reference>
<evidence type="ECO:0000256" key="2">
    <source>
        <dbReference type="ARBA" id="ARBA00010312"/>
    </source>
</evidence>
<sequence>MNQAVLEGARAAQAGAGTRVLKSVCRSCHGGCGTLLHVRDGELIKVEGDPDSPLNRGRLCPIGTVTRDLVYHPDRLKYPMRRRGKRGSGEWDRISWDEALDEISERLLAIRAQYGAESIALGTGTGRHHIRWVSRFGNALGTPNWCEPGFAQCFHPRVNTCILTMGDYPVCDFTGDTPAQCILYWGHNPVNSGPDGETRFNVRDSLAAAKHVIVVDPRETELAKRAELWLQLRPGTDDALGLAMLNVIIGEKLYDEPFVREWTHGFDELARHVAQYTPEWAEPITWVAADKIRAAARLFARTKPALLEWGCAIEHTPKCIQTIRALSMLPVLTNNIEVPGGWVFGMHGIGRFPSLIEMLSPEANARRLGADRFKMLAGEGADLPAAHIPTLLQAMREGKPYPVKAFLVFGNNTLTTYANSALVYESLMKLDFMVNADLFMTPTAELADIVLPAASWPELDQIAGLPTIAANVVLGQQRAVRVHECKADEEIFVELARRMKLDGCTEPVREVLDSQLKGLGLTFQELTERGFVNIPIEYKKYQEKGFRTPTGKIELYSTRMEQMGYAPLPYYEEPPESPLSAPEVASEYPLVLTTGGRIPFFFNSEHRQIERVRKARREPRAEIHPDTAAAMGIAEGDWMWIETRRGRMKQRAKLTTGIDPRVINAEHAWWFPEEDGPEYGVWKSNVNLLTDNQPPYDPAMGTYQLRALLCRVGKAD</sequence>
<dbReference type="GO" id="GO:0016491">
    <property type="term" value="F:oxidoreductase activity"/>
    <property type="evidence" value="ECO:0007669"/>
    <property type="project" value="UniProtKB-KW"/>
</dbReference>
<comment type="similarity">
    <text evidence="2">Belongs to the prokaryotic molybdopterin-containing oxidoreductase family.</text>
</comment>
<evidence type="ECO:0000259" key="8">
    <source>
        <dbReference type="PROSITE" id="PS51669"/>
    </source>
</evidence>
<keyword evidence="7" id="KW-0411">Iron-sulfur</keyword>
<dbReference type="EMBL" id="KJ995609">
    <property type="protein sequence ID" value="AIO06091.1"/>
    <property type="molecule type" value="Genomic_DNA"/>
</dbReference>
<name>A0A088SRF0_THAAR</name>
<proteinExistence type="inferred from homology"/>
<dbReference type="GO" id="GO:0018818">
    <property type="term" value="F:acetylene hydratase activity"/>
    <property type="evidence" value="ECO:0007669"/>
    <property type="project" value="InterPro"/>
</dbReference>
<evidence type="ECO:0000256" key="3">
    <source>
        <dbReference type="ARBA" id="ARBA00022505"/>
    </source>
</evidence>
<dbReference type="InterPro" id="IPR006963">
    <property type="entry name" value="Mopterin_OxRdtase_4Fe-4S_dom"/>
</dbReference>
<dbReference type="Pfam" id="PF01568">
    <property type="entry name" value="Molydop_binding"/>
    <property type="match status" value="1"/>
</dbReference>
<keyword evidence="5" id="KW-0560">Oxidoreductase</keyword>
<dbReference type="InterPro" id="IPR037949">
    <property type="entry name" value="MopB_CT_Acetylene-hydratase"/>
</dbReference>
<dbReference type="InterPro" id="IPR006655">
    <property type="entry name" value="Mopterin_OxRdtase_prok_CS"/>
</dbReference>
<dbReference type="PROSITE" id="PS51669">
    <property type="entry name" value="4FE4S_MOW_BIS_MGD"/>
    <property type="match status" value="1"/>
</dbReference>
<protein>
    <submittedName>
        <fullName evidence="9">Molybdopterin oxidoreductase family protein</fullName>
    </submittedName>
</protein>
<dbReference type="AlphaFoldDB" id="A0A088SRF0"/>
<organism evidence="9">
    <name type="scientific">Thauera aromatica</name>
    <dbReference type="NCBI Taxonomy" id="59405"/>
    <lineage>
        <taxon>Bacteria</taxon>
        <taxon>Pseudomonadati</taxon>
        <taxon>Pseudomonadota</taxon>
        <taxon>Betaproteobacteria</taxon>
        <taxon>Rhodocyclales</taxon>
        <taxon>Zoogloeaceae</taxon>
        <taxon>Thauera</taxon>
    </lineage>
</organism>
<dbReference type="CDD" id="cd02781">
    <property type="entry name" value="MopB_CT_Acetylene-hydratase"/>
    <property type="match status" value="1"/>
</dbReference>
<dbReference type="GO" id="GO:0046872">
    <property type="term" value="F:metal ion binding"/>
    <property type="evidence" value="ECO:0007669"/>
    <property type="project" value="UniProtKB-KW"/>
</dbReference>
<evidence type="ECO:0000313" key="9">
    <source>
        <dbReference type="EMBL" id="AIO06091.1"/>
    </source>
</evidence>
<dbReference type="InterPro" id="IPR050612">
    <property type="entry name" value="Prok_Mopterin_Oxidored"/>
</dbReference>
<dbReference type="SUPFAM" id="SSF53706">
    <property type="entry name" value="Formate dehydrogenase/DMSO reductase, domains 1-3"/>
    <property type="match status" value="1"/>
</dbReference>
<dbReference type="Gene3D" id="3.40.228.10">
    <property type="entry name" value="Dimethylsulfoxide Reductase, domain 2"/>
    <property type="match status" value="1"/>
</dbReference>
<evidence type="ECO:0000256" key="5">
    <source>
        <dbReference type="ARBA" id="ARBA00023002"/>
    </source>
</evidence>
<feature type="domain" description="4Fe-4S Mo/W bis-MGD-type" evidence="8">
    <location>
        <begin position="18"/>
        <end position="74"/>
    </location>
</feature>
<dbReference type="InterPro" id="IPR009010">
    <property type="entry name" value="Asp_de-COase-like_dom_sf"/>
</dbReference>
<keyword evidence="6" id="KW-0408">Iron</keyword>
<reference evidence="9" key="2">
    <citation type="submission" date="2014-09" db="EMBL/GenBank/DDBJ databases">
        <title>Identification of the gene cluster for the anaerobic degradation of 3,5-dihydroxybenzoate (alpha-resorcylate) in Thauera aromatica strain AR-1.</title>
        <authorList>
            <person name="Molina Fuentes A."/>
            <person name="Marin P."/>
            <person name="Pacheco D."/>
            <person name="Philipp B."/>
            <person name="Schink B."/>
            <person name="Marques S."/>
        </authorList>
    </citation>
    <scope>NUCLEOTIDE SEQUENCE</scope>
    <source>
        <strain evidence="9">AR1</strain>
    </source>
</reference>
<dbReference type="InterPro" id="IPR006656">
    <property type="entry name" value="Mopterin_OxRdtase"/>
</dbReference>
<comment type="cofactor">
    <cofactor evidence="1">
        <name>Mo-bis(molybdopterin guanine dinucleotide)</name>
        <dbReference type="ChEBI" id="CHEBI:60539"/>
    </cofactor>
</comment>
<dbReference type="PROSITE" id="PS00490">
    <property type="entry name" value="MOLYBDOPTERIN_PROK_2"/>
    <property type="match status" value="1"/>
</dbReference>
<dbReference type="PANTHER" id="PTHR43742:SF6">
    <property type="entry name" value="OXIDOREDUCTASE YYAE-RELATED"/>
    <property type="match status" value="1"/>
</dbReference>
<dbReference type="InterPro" id="IPR006657">
    <property type="entry name" value="MoPterin_dinucl-bd_dom"/>
</dbReference>
<accession>A0A088SRF0</accession>
<keyword evidence="4" id="KW-0479">Metal-binding</keyword>
<dbReference type="Pfam" id="PF04879">
    <property type="entry name" value="Molybdop_Fe4S4"/>
    <property type="match status" value="1"/>
</dbReference>